<keyword evidence="1" id="KW-0676">Redox-active center</keyword>
<dbReference type="NCBIfam" id="TIGR02174">
    <property type="entry name" value="CXXU_selWTH"/>
    <property type="match status" value="1"/>
</dbReference>
<dbReference type="InterPro" id="IPR011893">
    <property type="entry name" value="Selenoprotein_Rdx-typ"/>
</dbReference>
<accession>A0A948S1H3</accession>
<protein>
    <submittedName>
        <fullName evidence="2">Rdx family protein</fullName>
    </submittedName>
</protein>
<gene>
    <name evidence="2" type="ORF">KJ970_14380</name>
</gene>
<dbReference type="SUPFAM" id="SSF52833">
    <property type="entry name" value="Thioredoxin-like"/>
    <property type="match status" value="1"/>
</dbReference>
<dbReference type="EMBL" id="JAHJDP010000084">
    <property type="protein sequence ID" value="MBU2692104.1"/>
    <property type="molecule type" value="Genomic_DNA"/>
</dbReference>
<comment type="caution">
    <text evidence="2">The sequence shown here is derived from an EMBL/GenBank/DDBJ whole genome shotgun (WGS) entry which is preliminary data.</text>
</comment>
<dbReference type="Proteomes" id="UP000777784">
    <property type="component" value="Unassembled WGS sequence"/>
</dbReference>
<name>A0A948S1H3_UNCEI</name>
<evidence type="ECO:0000313" key="2">
    <source>
        <dbReference type="EMBL" id="MBU2692104.1"/>
    </source>
</evidence>
<sequence length="47" mass="5165">MKAKLIESGGGAFEVAVDNKLIFSKLQKGRFPEDQEILDLLDDLKGS</sequence>
<evidence type="ECO:0000313" key="3">
    <source>
        <dbReference type="Proteomes" id="UP000777784"/>
    </source>
</evidence>
<dbReference type="Pfam" id="PF10262">
    <property type="entry name" value="Rdx"/>
    <property type="match status" value="1"/>
</dbReference>
<proteinExistence type="predicted"/>
<dbReference type="InterPro" id="IPR036249">
    <property type="entry name" value="Thioredoxin-like_sf"/>
</dbReference>
<evidence type="ECO:0000256" key="1">
    <source>
        <dbReference type="ARBA" id="ARBA00023284"/>
    </source>
</evidence>
<dbReference type="Gene3D" id="3.40.30.10">
    <property type="entry name" value="Glutaredoxin"/>
    <property type="match status" value="1"/>
</dbReference>
<organism evidence="2 3">
    <name type="scientific">Eiseniibacteriota bacterium</name>
    <dbReference type="NCBI Taxonomy" id="2212470"/>
    <lineage>
        <taxon>Bacteria</taxon>
        <taxon>Candidatus Eiseniibacteriota</taxon>
    </lineage>
</organism>
<dbReference type="AlphaFoldDB" id="A0A948S1H3"/>
<reference evidence="2" key="1">
    <citation type="submission" date="2021-05" db="EMBL/GenBank/DDBJ databases">
        <title>Energy efficiency and biological interactions define the core microbiome of deep oligotrophic groundwater.</title>
        <authorList>
            <person name="Mehrshad M."/>
            <person name="Lopez-Fernandez M."/>
            <person name="Bell E."/>
            <person name="Bernier-Latmani R."/>
            <person name="Bertilsson S."/>
            <person name="Dopson M."/>
        </authorList>
    </citation>
    <scope>NUCLEOTIDE SEQUENCE</scope>
    <source>
        <strain evidence="2">Modern_marine.mb.64</strain>
    </source>
</reference>